<sequence length="299" mass="33514">DRPHCAGIISFNILYNENKTGHHHHGLYLHYNFVGCVLNDVFGIQARGGCACGTRRVLDRTTAFSTRDMIFKPGFVRVGVHFTMTQEELEYLADAILWIAEKGWKLMAAYNFKLSSGEWKHAHRDEANIMKNMVISLSPAMLRLPEGEHFWMADSPKVQTDPVSRNLLSALATPREKQCASPAALTKPRDDPLIPAQLSSVLWFALPVDTIWSLKRAGRVERSQPEVCTDLNVPIFAKSSAQTGRISRKTESVLNARTWSDRAPPPVVPPPPPQVRPSIPRMLKMMIGQKVACHAEKNQ</sequence>
<accession>A0A7J6KSU9</accession>
<evidence type="ECO:0000313" key="1">
    <source>
        <dbReference type="EMBL" id="KAF4650140.1"/>
    </source>
</evidence>
<dbReference type="InterPro" id="IPR015422">
    <property type="entry name" value="PyrdxlP-dep_Trfase_small"/>
</dbReference>
<dbReference type="EMBL" id="JABAHT010001117">
    <property type="protein sequence ID" value="KAF4650140.1"/>
    <property type="molecule type" value="Genomic_DNA"/>
</dbReference>
<gene>
    <name evidence="1" type="ORF">FOZ61_000629</name>
</gene>
<dbReference type="Gene3D" id="3.90.1150.10">
    <property type="entry name" value="Aspartate Aminotransferase, domain 1"/>
    <property type="match status" value="1"/>
</dbReference>
<organism evidence="1 2">
    <name type="scientific">Perkinsus olseni</name>
    <name type="common">Perkinsus atlanticus</name>
    <dbReference type="NCBI Taxonomy" id="32597"/>
    <lineage>
        <taxon>Eukaryota</taxon>
        <taxon>Sar</taxon>
        <taxon>Alveolata</taxon>
        <taxon>Perkinsozoa</taxon>
        <taxon>Perkinsea</taxon>
        <taxon>Perkinsida</taxon>
        <taxon>Perkinsidae</taxon>
        <taxon>Perkinsus</taxon>
    </lineage>
</organism>
<reference evidence="1 2" key="1">
    <citation type="submission" date="2020-04" db="EMBL/GenBank/DDBJ databases">
        <title>Perkinsus olseni comparative genomics.</title>
        <authorList>
            <person name="Bogema D.R."/>
        </authorList>
    </citation>
    <scope>NUCLEOTIDE SEQUENCE [LARGE SCALE GENOMIC DNA]</scope>
    <source>
        <strain evidence="1">ATCC PRA-179</strain>
    </source>
</reference>
<protein>
    <submittedName>
        <fullName evidence="1">Uncharacterized protein</fullName>
    </submittedName>
</protein>
<dbReference type="InterPro" id="IPR015424">
    <property type="entry name" value="PyrdxlP-dep_Trfase"/>
</dbReference>
<dbReference type="PANTHER" id="PTHR43686:SF1">
    <property type="entry name" value="AMINOTRAN_5 DOMAIN-CONTAINING PROTEIN"/>
    <property type="match status" value="1"/>
</dbReference>
<feature type="non-terminal residue" evidence="1">
    <location>
        <position position="299"/>
    </location>
</feature>
<dbReference type="OrthoDB" id="420046at2759"/>
<dbReference type="Proteomes" id="UP000570595">
    <property type="component" value="Unassembled WGS sequence"/>
</dbReference>
<evidence type="ECO:0000313" key="2">
    <source>
        <dbReference type="Proteomes" id="UP000570595"/>
    </source>
</evidence>
<dbReference type="AlphaFoldDB" id="A0A7J6KSU9"/>
<dbReference type="PANTHER" id="PTHR43686">
    <property type="entry name" value="SULFURTRANSFERASE-RELATED"/>
    <property type="match status" value="1"/>
</dbReference>
<dbReference type="SUPFAM" id="SSF53383">
    <property type="entry name" value="PLP-dependent transferases"/>
    <property type="match status" value="1"/>
</dbReference>
<proteinExistence type="predicted"/>
<name>A0A7J6KSU9_PEROL</name>
<comment type="caution">
    <text evidence="1">The sequence shown here is derived from an EMBL/GenBank/DDBJ whole genome shotgun (WGS) entry which is preliminary data.</text>
</comment>